<dbReference type="PANTHER" id="PTHR11226">
    <property type="entry name" value="UDP-GLUCOSE GLYCOPROTEIN:GLUCOSYLTRANSFERASE"/>
    <property type="match status" value="1"/>
</dbReference>
<evidence type="ECO:0000256" key="2">
    <source>
        <dbReference type="ARBA" id="ARBA00004319"/>
    </source>
</evidence>
<dbReference type="InterPro" id="IPR009448">
    <property type="entry name" value="UDP-g_GGtrans"/>
</dbReference>
<evidence type="ECO:0000256" key="6">
    <source>
        <dbReference type="SAM" id="SignalP"/>
    </source>
</evidence>
<dbReference type="GO" id="GO:0005788">
    <property type="term" value="C:endoplasmic reticulum lumen"/>
    <property type="evidence" value="ECO:0007669"/>
    <property type="project" value="UniProtKB-SubCell"/>
</dbReference>
<dbReference type="UniPathway" id="UPA00378"/>
<evidence type="ECO:0000256" key="1">
    <source>
        <dbReference type="ARBA" id="ARBA00001913"/>
    </source>
</evidence>
<dbReference type="GO" id="GO:0003980">
    <property type="term" value="F:UDP-glucose:glycoprotein glucosyltransferase activity"/>
    <property type="evidence" value="ECO:0007669"/>
    <property type="project" value="InterPro"/>
</dbReference>
<evidence type="ECO:0000259" key="8">
    <source>
        <dbReference type="Pfam" id="PF18401"/>
    </source>
</evidence>
<dbReference type="EMBL" id="KV454476">
    <property type="protein sequence ID" value="ODV62981.1"/>
    <property type="molecule type" value="Genomic_DNA"/>
</dbReference>
<evidence type="ECO:0000256" key="5">
    <source>
        <dbReference type="ARBA" id="ARBA00023180"/>
    </source>
</evidence>
<feature type="signal peptide" evidence="6">
    <location>
        <begin position="1"/>
        <end position="22"/>
    </location>
</feature>
<dbReference type="Pfam" id="PF18401">
    <property type="entry name" value="Thioredoxin_13"/>
    <property type="match status" value="1"/>
</dbReference>
<comment type="subcellular location">
    <subcellularLocation>
        <location evidence="2">Endoplasmic reticulum lumen</location>
    </subcellularLocation>
</comment>
<evidence type="ECO:0000313" key="11">
    <source>
        <dbReference type="EMBL" id="ODV62981.1"/>
    </source>
</evidence>
<dbReference type="OrthoDB" id="27683at2759"/>
<dbReference type="Gene3D" id="3.90.550.10">
    <property type="entry name" value="Spore Coat Polysaccharide Biosynthesis Protein SpsA, Chain A"/>
    <property type="match status" value="1"/>
</dbReference>
<dbReference type="InParanoid" id="A0A1D2VMY5"/>
<feature type="chain" id="PRO_5008910524" evidence="6">
    <location>
        <begin position="23"/>
        <end position="1647"/>
    </location>
</feature>
<protein>
    <submittedName>
        <fullName evidence="11">Glycosyltransferase family 24 protein</fullName>
    </submittedName>
</protein>
<gene>
    <name evidence="11" type="ORF">ASCRUDRAFT_126269</name>
</gene>
<evidence type="ECO:0000259" key="7">
    <source>
        <dbReference type="Pfam" id="PF18400"/>
    </source>
</evidence>
<evidence type="ECO:0000256" key="3">
    <source>
        <dbReference type="ARBA" id="ARBA00022729"/>
    </source>
</evidence>
<keyword evidence="3 6" id="KW-0732">Signal</keyword>
<dbReference type="InterPro" id="IPR040692">
    <property type="entry name" value="UGGT_TRXL_3"/>
</dbReference>
<evidence type="ECO:0000313" key="12">
    <source>
        <dbReference type="Proteomes" id="UP000095038"/>
    </source>
</evidence>
<dbReference type="Proteomes" id="UP000095038">
    <property type="component" value="Unassembled WGS sequence"/>
</dbReference>
<dbReference type="Pfam" id="PF18402">
    <property type="entry name" value="Thioredoxin_14"/>
    <property type="match status" value="1"/>
</dbReference>
<proteinExistence type="predicted"/>
<evidence type="ECO:0000259" key="9">
    <source>
        <dbReference type="Pfam" id="PF18402"/>
    </source>
</evidence>
<dbReference type="FunCoup" id="A0A1D2VMY5">
    <property type="interactions" value="500"/>
</dbReference>
<dbReference type="SUPFAM" id="SSF53448">
    <property type="entry name" value="Nucleotide-diphospho-sugar transferases"/>
    <property type="match status" value="1"/>
</dbReference>
<evidence type="ECO:0000259" key="10">
    <source>
        <dbReference type="Pfam" id="PF18404"/>
    </source>
</evidence>
<keyword evidence="11" id="KW-0808">Transferase</keyword>
<dbReference type="GO" id="GO:0051082">
    <property type="term" value="F:unfolded protein binding"/>
    <property type="evidence" value="ECO:0007669"/>
    <property type="project" value="TreeGrafter"/>
</dbReference>
<dbReference type="InterPro" id="IPR040693">
    <property type="entry name" value="UGGT_TRXL_1"/>
</dbReference>
<keyword evidence="4" id="KW-0256">Endoplasmic reticulum</keyword>
<accession>A0A1D2VMY5</accession>
<feature type="domain" description="UGGT thioredoxin-like" evidence="9">
    <location>
        <begin position="482"/>
        <end position="717"/>
    </location>
</feature>
<dbReference type="Pfam" id="PF06427">
    <property type="entry name" value="UDP-g_GGTase"/>
    <property type="match status" value="1"/>
</dbReference>
<reference evidence="12" key="1">
    <citation type="submission" date="2016-05" db="EMBL/GenBank/DDBJ databases">
        <title>Comparative genomics of biotechnologically important yeasts.</title>
        <authorList>
            <consortium name="DOE Joint Genome Institute"/>
            <person name="Riley R."/>
            <person name="Haridas S."/>
            <person name="Wolfe K.H."/>
            <person name="Lopes M.R."/>
            <person name="Hittinger C.T."/>
            <person name="Goker M."/>
            <person name="Salamov A."/>
            <person name="Wisecaver J."/>
            <person name="Long T.M."/>
            <person name="Aerts A.L."/>
            <person name="Barry K."/>
            <person name="Choi C."/>
            <person name="Clum A."/>
            <person name="Coughlan A.Y."/>
            <person name="Deshpande S."/>
            <person name="Douglass A.P."/>
            <person name="Hanson S.J."/>
            <person name="Klenk H.-P."/>
            <person name="Labutti K."/>
            <person name="Lapidus A."/>
            <person name="Lindquist E."/>
            <person name="Lipzen A."/>
            <person name="Meier-Kolthoff J.P."/>
            <person name="Ohm R.A."/>
            <person name="Otillar R.P."/>
            <person name="Pangilinan J."/>
            <person name="Peng Y."/>
            <person name="Rokas A."/>
            <person name="Rosa C.A."/>
            <person name="Scheuner C."/>
            <person name="Sibirny A.A."/>
            <person name="Slot J.C."/>
            <person name="Stielow J.B."/>
            <person name="Sun H."/>
            <person name="Kurtzman C.P."/>
            <person name="Blackwell M."/>
            <person name="Grigoriev I.V."/>
            <person name="Jeffries T.W."/>
        </authorList>
    </citation>
    <scope>NUCLEOTIDE SEQUENCE [LARGE SCALE GENOMIC DNA]</scope>
    <source>
        <strain evidence="12">DSM 1968</strain>
    </source>
</reference>
<feature type="domain" description="UGGT thioredoxin-like" evidence="8">
    <location>
        <begin position="314"/>
        <end position="451"/>
    </location>
</feature>
<keyword evidence="5" id="KW-0325">Glycoprotein</keyword>
<feature type="domain" description="Glucosyltransferase 24 catalytic" evidence="10">
    <location>
        <begin position="1331"/>
        <end position="1598"/>
    </location>
</feature>
<name>A0A1D2VMY5_9ASCO</name>
<feature type="domain" description="UGGT thioredoxin-like" evidence="7">
    <location>
        <begin position="42"/>
        <end position="250"/>
    </location>
</feature>
<dbReference type="CDD" id="cd06432">
    <property type="entry name" value="GT8_HUGT1_C_like"/>
    <property type="match status" value="1"/>
</dbReference>
<keyword evidence="12" id="KW-1185">Reference proteome</keyword>
<evidence type="ECO:0000256" key="4">
    <source>
        <dbReference type="ARBA" id="ARBA00022824"/>
    </source>
</evidence>
<dbReference type="InterPro" id="IPR040497">
    <property type="entry name" value="Glyco_transf_24"/>
</dbReference>
<comment type="cofactor">
    <cofactor evidence="1">
        <name>Ca(2+)</name>
        <dbReference type="ChEBI" id="CHEBI:29108"/>
    </cofactor>
</comment>
<dbReference type="Pfam" id="PF18404">
    <property type="entry name" value="Glyco_transf_24"/>
    <property type="match status" value="1"/>
</dbReference>
<dbReference type="STRING" id="1344418.A0A1D2VMY5"/>
<organism evidence="11 12">
    <name type="scientific">Ascoidea rubescens DSM 1968</name>
    <dbReference type="NCBI Taxonomy" id="1344418"/>
    <lineage>
        <taxon>Eukaryota</taxon>
        <taxon>Fungi</taxon>
        <taxon>Dikarya</taxon>
        <taxon>Ascomycota</taxon>
        <taxon>Saccharomycotina</taxon>
        <taxon>Saccharomycetes</taxon>
        <taxon>Ascoideaceae</taxon>
        <taxon>Ascoidea</taxon>
    </lineage>
</organism>
<dbReference type="Pfam" id="PF18400">
    <property type="entry name" value="Thioredoxin_12"/>
    <property type="match status" value="1"/>
</dbReference>
<dbReference type="GeneID" id="30962586"/>
<dbReference type="RefSeq" id="XP_020049288.1">
    <property type="nucleotide sequence ID" value="XM_020188950.1"/>
</dbReference>
<dbReference type="GO" id="GO:0018279">
    <property type="term" value="P:protein N-linked glycosylation via asparagine"/>
    <property type="evidence" value="ECO:0007669"/>
    <property type="project" value="TreeGrafter"/>
</dbReference>
<dbReference type="PANTHER" id="PTHR11226:SF0">
    <property type="entry name" value="UDP-GLUCOSE:GLYCOPROTEIN GLUCOSYLTRANSFERASE"/>
    <property type="match status" value="1"/>
</dbReference>
<dbReference type="GO" id="GO:0036503">
    <property type="term" value="P:ERAD pathway"/>
    <property type="evidence" value="ECO:0007669"/>
    <property type="project" value="TreeGrafter"/>
</dbReference>
<dbReference type="InterPro" id="IPR029044">
    <property type="entry name" value="Nucleotide-diphossugar_trans"/>
</dbReference>
<dbReference type="InterPro" id="IPR040694">
    <property type="entry name" value="UGGT_TRXL_2"/>
</dbReference>
<sequence length="1647" mass="192200">MSSSRWFSYALLLYFSYMLAIASSLASSQNSVNVKLYSSWLNPPFALQILETISNQNESLYLPTILKLLNINDIDALSIHDIDAINSIDLSDACELSPVFNDKFYYDNTFNTLLNNDSKLVYDIYLANHYYSPTVISHYNYYNSSVIPNFNIPQSSPRDSWILFDDKIISDPTDLFALQIDNSNNNNNKINELILPFDRVIGNYSTNNLPLLILYGNINDPSFKNFFISLYQNVLAKKLNFVWRYIPEYNTKIDYELLSGYGVDLTLKRTDYIVIDDRDVFNNSNSNSNSNSKQNSNIEKIDTDDSDILNTHFSDIQSVPKKRIKNLDLKLVNYVLNYSNNSYTNFKRLIQILNDFPKFSNLIAFSKSFKINKKRDQKIKNIIDITNSNSKIGLSKDSIGLYINGKPLSDSKFNFFNLINLFNNELNLIHFLKKNLKLSTFNSKSILTRFAFMLTYLRRNFKSNSNNLFKRFNLNKNSHILGDKFFYLNDIESDSFYSHLKIDRSIFLQQSKEIRPGQLPNLKENLFDMIFVLNLNDDSLLNIAMSISSLILDRGIPQRIGFLPILQNASDKNEDEKLINKLLFHKFYKTGYNDQVNSKKDLYSFLERLSNSPGKVKKELLDHYNNNEDDYNLDEYDNSFFLKNYAIKKPYIIIDGVFTEFDKYNQWQYAIANQLYKDVNLIAKIIQENLSSKNKEFENKKLIDYLYEKSLSSRNLKIMPEHDNIKGIDDGIIDEGFTYKFFSEEFFKTIRYNEKIQENTVEFQYEKKIRRINSEQKIPITTYLIGDFNSKPFLKEVVELLKMEYSLFEYDQDYKARIKLVNTAIDNSNFKKIKESLTNKNIGKSITLKDTMELVVDIIERNSNLIEFKDQHKQHFNKEVISLLKSIDIDIEAYNYAPVIIVNSRLIKFNSEEELFTEKEIDFLVLYEIENRLKPIDILRTDLDISFKNQILIYQKTEITLFKDYYDWFELLSTVLTKSFFDTNQVDYQIGEKITRYDLSSITYEDVSIEIGNENAKSVFRSKDLADLEIVAIIDPISEESQKILTMLDGFTNLARFSNLCHITILLQPDLEMSEISIKRFYRGLYLSNVTFDSDSGEIDRNNYNAKFENVPEKTLFTLDMDVSTSWIVMPKTSIWDLDNIKLDSTEFGYVEGIYELRNILIEGHSKDIEKKIPPVGAQVELIDVQDKTYSDTNIMANLGYLQLKSNPGLWKFQIKPNSKSREIYSINDIFIIDNEGKKISRNDSYLGISDMNGLTIFPRFVKNPGMEGSSLIIKNDQDADDFDASTFKKILNLDGIVNKLPRLLKNVFNKISGKDNELVGSNYNLDKADINIFTIASGHLYERFLSIMTASVRKHTKHSIKFWLIENFMSPSFKEFLPYLAKKYDFKYELITYKWPFWLRPQREKQRTFWGYKILFLDVIFPQDLDKVIFVDSDQICRTDLKELVDLNLKGAPYGYTPMCDSRKEMEGFRFWKQGYWANLLGDEYKYHISALYVIDLKKFRGIAAGDRLRQHYQSLSADPNSLSNLDQDLPNNLQKEIKIFSLPQDWLWCETWCSDESLRTAKTIDLCNNPLTREPKLDRARRQIKEWSDYDDEITALREEAKQIKAVELKEAEIHLVSASDSADSAASDSEEDFDADLADFHDEL</sequence>